<dbReference type="EMBL" id="FN645459">
    <property type="protein sequence ID" value="CBI77985.1"/>
    <property type="molecule type" value="Genomic_DNA"/>
</dbReference>
<sequence length="79" mass="9122">MIALCHQSAYIQTSSFDTLLSISNFYISKQPIYLLNLTLPLGRLQQPIPLQLLNCKEKDYLNQAPFLREIGTHQYLPIK</sequence>
<accession>E6YM83</accession>
<protein>
    <submittedName>
        <fullName evidence="1">Uncharacterized protein</fullName>
    </submittedName>
</protein>
<name>E6YM83_9HYPH</name>
<organism evidence="1">
    <name type="scientific">Bartonella rochalimae ATCC BAA-1498</name>
    <dbReference type="NCBI Taxonomy" id="685782"/>
    <lineage>
        <taxon>Bacteria</taxon>
        <taxon>Pseudomonadati</taxon>
        <taxon>Pseudomonadota</taxon>
        <taxon>Alphaproteobacteria</taxon>
        <taxon>Hyphomicrobiales</taxon>
        <taxon>Bartonellaceae</taxon>
        <taxon>Bartonella</taxon>
    </lineage>
</organism>
<reference evidence="1" key="1">
    <citation type="journal article" date="2011" name="PLoS Genet.">
        <title>Parallel evolution of a type IV secretion system in radiating lineages of the host-restricted bacterial pathogen Bartonella.</title>
        <authorList>
            <person name="Engel P."/>
            <person name="Salzburger W."/>
            <person name="Liesch M."/>
            <person name="Chang C.C."/>
            <person name="Maruyama S."/>
            <person name="Lanz C."/>
            <person name="Calteau A."/>
            <person name="Lajus A."/>
            <person name="Medigue C."/>
            <person name="Schuster S.C."/>
            <person name="Dehio C."/>
        </authorList>
    </citation>
    <scope>NUCLEOTIDE SEQUENCE</scope>
    <source>
        <strain evidence="1">ATCC BAA-1498</strain>
    </source>
</reference>
<gene>
    <name evidence="1" type="ORF">BARRO_50334</name>
</gene>
<evidence type="ECO:0000313" key="1">
    <source>
        <dbReference type="EMBL" id="CBI77985.1"/>
    </source>
</evidence>
<dbReference type="AlphaFoldDB" id="E6YM83"/>
<proteinExistence type="predicted"/>